<dbReference type="InterPro" id="IPR012337">
    <property type="entry name" value="RNaseH-like_sf"/>
</dbReference>
<proteinExistence type="predicted"/>
<dbReference type="PANTHER" id="PTHR45913:SF5">
    <property type="entry name" value="GENERAL TRANSCRIPTION FACTOR II-I REPEAT DOMAIN-CONTAINING PROTEIN 2A-LIKE PROTEIN"/>
    <property type="match status" value="1"/>
</dbReference>
<gene>
    <name evidence="2" type="primary">LOC115209463</name>
</gene>
<dbReference type="AlphaFoldDB" id="A0A6P7S6C7"/>
<sequence>MKHLLHILKEKPKNPSELISFYCILHQPNLCAKSAILNDTLHKVISIVNYIRANATKHRQFRSMLMMDDEVISVDFPYHSKVRWLSQAKVLVKIVSLRKQIIDFFKGNNKHCDLSGPNFYRDVAFSCDVISKQNELNISLQGRNKSIYDMWQKIQAFRKKLFFNFLLAKSKLSEEYFPQFTKVMSENEDISESFEVYKSVLDLLVEEYNKRFSDFEKHNITLKLAIQPHLVDVPKAPEKLQMELIEMSEDDILKSQFDNKDDPFEILKKAIEYPGFVNMHADKFPAFLQHTVANPHSST</sequence>
<dbReference type="PANTHER" id="PTHR45913">
    <property type="entry name" value="EPM2A-INTERACTING PROTEIN 1"/>
    <property type="match status" value="1"/>
</dbReference>
<dbReference type="KEGG" id="osn:115209463"/>
<name>A0A6P7S6C7_9MOLL</name>
<dbReference type="RefSeq" id="XP_029633747.1">
    <property type="nucleotide sequence ID" value="XM_029777887.1"/>
</dbReference>
<dbReference type="Proteomes" id="UP000515154">
    <property type="component" value="Linkage group LG3"/>
</dbReference>
<evidence type="ECO:0000313" key="2">
    <source>
        <dbReference type="RefSeq" id="XP_029633747.1"/>
    </source>
</evidence>
<evidence type="ECO:0000313" key="1">
    <source>
        <dbReference type="Proteomes" id="UP000515154"/>
    </source>
</evidence>
<reference evidence="2" key="1">
    <citation type="submission" date="2025-08" db="UniProtKB">
        <authorList>
            <consortium name="RefSeq"/>
        </authorList>
    </citation>
    <scope>IDENTIFICATION</scope>
</reference>
<accession>A0A6P7S6C7</accession>
<organism evidence="1 2">
    <name type="scientific">Octopus sinensis</name>
    <name type="common">East Asian common octopus</name>
    <dbReference type="NCBI Taxonomy" id="2607531"/>
    <lineage>
        <taxon>Eukaryota</taxon>
        <taxon>Metazoa</taxon>
        <taxon>Spiralia</taxon>
        <taxon>Lophotrochozoa</taxon>
        <taxon>Mollusca</taxon>
        <taxon>Cephalopoda</taxon>
        <taxon>Coleoidea</taxon>
        <taxon>Octopodiformes</taxon>
        <taxon>Octopoda</taxon>
        <taxon>Incirrata</taxon>
        <taxon>Octopodidae</taxon>
        <taxon>Octopus</taxon>
    </lineage>
</organism>
<protein>
    <submittedName>
        <fullName evidence="2">General transcription factor II-I repeat domain-containing protein 2B-like</fullName>
    </submittedName>
</protein>
<dbReference type="SUPFAM" id="SSF53098">
    <property type="entry name" value="Ribonuclease H-like"/>
    <property type="match status" value="1"/>
</dbReference>
<keyword evidence="1" id="KW-1185">Reference proteome</keyword>